<keyword evidence="1" id="KW-0812">Transmembrane</keyword>
<dbReference type="RefSeq" id="XP_031853593.1">
    <property type="nucleotide sequence ID" value="XM_031997702.1"/>
</dbReference>
<name>A0A5E8BIS6_9ASCO</name>
<dbReference type="Proteomes" id="UP000398389">
    <property type="component" value="Unassembled WGS sequence"/>
</dbReference>
<dbReference type="OrthoDB" id="2588793at2759"/>
<organism evidence="2 3">
    <name type="scientific">Magnusiomyces paraingens</name>
    <dbReference type="NCBI Taxonomy" id="2606893"/>
    <lineage>
        <taxon>Eukaryota</taxon>
        <taxon>Fungi</taxon>
        <taxon>Dikarya</taxon>
        <taxon>Ascomycota</taxon>
        <taxon>Saccharomycotina</taxon>
        <taxon>Dipodascomycetes</taxon>
        <taxon>Dipodascales</taxon>
        <taxon>Dipodascaceae</taxon>
        <taxon>Magnusiomyces</taxon>
    </lineage>
</organism>
<sequence length="472" mass="54104">MPPRRSKSLKWLAVPAVFILVTFYFIQFSVRLDGQERTSIKTRPNSGEDYDQNEDSIFENIRKNIQDKQPYRPPGEVATVTVTIKETVTFAPASSPDSPIDKTANRVNPNYRCDPYARPGYYNYGLKKSGVRDESLDLAKEILDLSYVSLDPECPITSPSTSSRIRESDPSIVGLSNKTVVLFGDQFDRDFVSYFCSEFRGHLIVSASEDTHLKTLTETEISERKAPDTLPRRCYLPQYDFSLSSYFFYAVSSSETSPTEESALWNEGGSQAAQKVFKMDIQAPYNWQKRFENALAAIESLHRTSQEPDVLIVNFGLWDLLRFEQLTLRTKILDEAQPRRRKTLTKSQLETYTARLDNFLQTLREKFPHSRIIYRQTHYPQPTVSTATSESKDPKQSHRSNVFAPFKIHQISQIARSLASKWEIEYWNIGFLTRDIPKSDILHADGVYPNQPASLALWGEGLLEYTVRTPKL</sequence>
<dbReference type="AlphaFoldDB" id="A0A5E8BIS6"/>
<keyword evidence="3" id="KW-1185">Reference proteome</keyword>
<dbReference type="SUPFAM" id="SSF52266">
    <property type="entry name" value="SGNH hydrolase"/>
    <property type="match status" value="1"/>
</dbReference>
<accession>A0A5E8BIS6</accession>
<keyword evidence="1" id="KW-1133">Transmembrane helix</keyword>
<dbReference type="GeneID" id="43581802"/>
<proteinExistence type="predicted"/>
<dbReference type="InterPro" id="IPR036514">
    <property type="entry name" value="SGNH_hydro_sf"/>
</dbReference>
<evidence type="ECO:0000256" key="1">
    <source>
        <dbReference type="SAM" id="Phobius"/>
    </source>
</evidence>
<dbReference type="EMBL" id="CABVLU010000002">
    <property type="protein sequence ID" value="VVT51101.1"/>
    <property type="molecule type" value="Genomic_DNA"/>
</dbReference>
<gene>
    <name evidence="2" type="ORF">SAPINGB_P002984</name>
</gene>
<keyword evidence="1" id="KW-0472">Membrane</keyword>
<evidence type="ECO:0000313" key="2">
    <source>
        <dbReference type="EMBL" id="VVT51101.1"/>
    </source>
</evidence>
<evidence type="ECO:0000313" key="3">
    <source>
        <dbReference type="Proteomes" id="UP000398389"/>
    </source>
</evidence>
<feature type="transmembrane region" description="Helical" evidence="1">
    <location>
        <begin position="12"/>
        <end position="30"/>
    </location>
</feature>
<protein>
    <submittedName>
        <fullName evidence="2">Uncharacterized protein</fullName>
    </submittedName>
</protein>
<dbReference type="Gene3D" id="3.40.50.1110">
    <property type="entry name" value="SGNH hydrolase"/>
    <property type="match status" value="1"/>
</dbReference>
<reference evidence="2 3" key="1">
    <citation type="submission" date="2019-09" db="EMBL/GenBank/DDBJ databases">
        <authorList>
            <person name="Brejova B."/>
        </authorList>
    </citation>
    <scope>NUCLEOTIDE SEQUENCE [LARGE SCALE GENOMIC DNA]</scope>
</reference>